<keyword evidence="4" id="KW-0997">Cell inner membrane</keyword>
<dbReference type="InterPro" id="IPR000515">
    <property type="entry name" value="MetI-like"/>
</dbReference>
<evidence type="ECO:0000256" key="12">
    <source>
        <dbReference type="RuleBase" id="RU363032"/>
    </source>
</evidence>
<dbReference type="InterPro" id="IPR025966">
    <property type="entry name" value="OppC_N"/>
</dbReference>
<evidence type="ECO:0000313" key="14">
    <source>
        <dbReference type="EMBL" id="TDP87452.1"/>
    </source>
</evidence>
<evidence type="ECO:0000256" key="1">
    <source>
        <dbReference type="ARBA" id="ARBA00004429"/>
    </source>
</evidence>
<dbReference type="GO" id="GO:0055085">
    <property type="term" value="P:transmembrane transport"/>
    <property type="evidence" value="ECO:0007669"/>
    <property type="project" value="InterPro"/>
</dbReference>
<dbReference type="Pfam" id="PF00528">
    <property type="entry name" value="BPD_transp_1"/>
    <property type="match status" value="1"/>
</dbReference>
<keyword evidence="15" id="KW-1185">Reference proteome</keyword>
<dbReference type="GO" id="GO:0005886">
    <property type="term" value="C:plasma membrane"/>
    <property type="evidence" value="ECO:0007669"/>
    <property type="project" value="UniProtKB-SubCell"/>
</dbReference>
<evidence type="ECO:0000313" key="15">
    <source>
        <dbReference type="Proteomes" id="UP000294547"/>
    </source>
</evidence>
<gene>
    <name evidence="14" type="ORF">EDD54_1347</name>
</gene>
<protein>
    <recommendedName>
        <fullName evidence="11">Oligopeptide transport system permease protein OppC</fullName>
    </recommendedName>
</protein>
<feature type="transmembrane region" description="Helical" evidence="12">
    <location>
        <begin position="341"/>
        <end position="364"/>
    </location>
</feature>
<evidence type="ECO:0000256" key="10">
    <source>
        <dbReference type="ARBA" id="ARBA00024202"/>
    </source>
</evidence>
<dbReference type="AlphaFoldDB" id="A0A4R6RLR9"/>
<dbReference type="Pfam" id="PF12911">
    <property type="entry name" value="OppC_N"/>
    <property type="match status" value="1"/>
</dbReference>
<feature type="transmembrane region" description="Helical" evidence="12">
    <location>
        <begin position="177"/>
        <end position="203"/>
    </location>
</feature>
<evidence type="ECO:0000256" key="9">
    <source>
        <dbReference type="ARBA" id="ARBA00023136"/>
    </source>
</evidence>
<feature type="transmembrane region" description="Helical" evidence="12">
    <location>
        <begin position="296"/>
        <end position="321"/>
    </location>
</feature>
<keyword evidence="8 12" id="KW-1133">Transmembrane helix</keyword>
<evidence type="ECO:0000259" key="13">
    <source>
        <dbReference type="PROSITE" id="PS50928"/>
    </source>
</evidence>
<evidence type="ECO:0000256" key="7">
    <source>
        <dbReference type="ARBA" id="ARBA00022927"/>
    </source>
</evidence>
<evidence type="ECO:0000256" key="8">
    <source>
        <dbReference type="ARBA" id="ARBA00022989"/>
    </source>
</evidence>
<accession>A0A4R6RLR9</accession>
<evidence type="ECO:0000256" key="6">
    <source>
        <dbReference type="ARBA" id="ARBA00022856"/>
    </source>
</evidence>
<evidence type="ECO:0000256" key="2">
    <source>
        <dbReference type="ARBA" id="ARBA00022448"/>
    </source>
</evidence>
<feature type="transmembrane region" description="Helical" evidence="12">
    <location>
        <begin position="223"/>
        <end position="248"/>
    </location>
</feature>
<dbReference type="PANTHER" id="PTHR43386:SF2">
    <property type="entry name" value="OLIGOPEPTIDE TRANSPORT SYSTEM PERMEASE PROTEIN OPPC"/>
    <property type="match status" value="1"/>
</dbReference>
<dbReference type="GO" id="GO:0015833">
    <property type="term" value="P:peptide transport"/>
    <property type="evidence" value="ECO:0007669"/>
    <property type="project" value="UniProtKB-KW"/>
</dbReference>
<reference evidence="14 15" key="1">
    <citation type="submission" date="2019-03" db="EMBL/GenBank/DDBJ databases">
        <title>Genomic Encyclopedia of Type Strains, Phase IV (KMG-IV): sequencing the most valuable type-strain genomes for metagenomic binning, comparative biology and taxonomic classification.</title>
        <authorList>
            <person name="Goeker M."/>
        </authorList>
    </citation>
    <scope>NUCLEOTIDE SEQUENCE [LARGE SCALE GENOMIC DNA]</scope>
    <source>
        <strain evidence="14 15">DSM 102969</strain>
    </source>
</reference>
<dbReference type="Proteomes" id="UP000294547">
    <property type="component" value="Unassembled WGS sequence"/>
</dbReference>
<dbReference type="GO" id="GO:0015031">
    <property type="term" value="P:protein transport"/>
    <property type="evidence" value="ECO:0007669"/>
    <property type="project" value="UniProtKB-KW"/>
</dbReference>
<dbReference type="InterPro" id="IPR035906">
    <property type="entry name" value="MetI-like_sf"/>
</dbReference>
<keyword evidence="9 12" id="KW-0472">Membrane</keyword>
<dbReference type="OrthoDB" id="9805884at2"/>
<dbReference type="InterPro" id="IPR050366">
    <property type="entry name" value="BP-dependent_transpt_permease"/>
</dbReference>
<dbReference type="PANTHER" id="PTHR43386">
    <property type="entry name" value="OLIGOPEPTIDE TRANSPORT SYSTEM PERMEASE PROTEIN APPC"/>
    <property type="match status" value="1"/>
</dbReference>
<dbReference type="PROSITE" id="PS50928">
    <property type="entry name" value="ABC_TM1"/>
    <property type="match status" value="1"/>
</dbReference>
<keyword evidence="2 12" id="KW-0813">Transport</keyword>
<feature type="transmembrane region" description="Helical" evidence="12">
    <location>
        <begin position="31"/>
        <end position="54"/>
    </location>
</feature>
<dbReference type="SUPFAM" id="SSF161098">
    <property type="entry name" value="MetI-like"/>
    <property type="match status" value="1"/>
</dbReference>
<evidence type="ECO:0000256" key="11">
    <source>
        <dbReference type="ARBA" id="ARBA00072251"/>
    </source>
</evidence>
<dbReference type="Gene3D" id="1.10.3720.10">
    <property type="entry name" value="MetI-like"/>
    <property type="match status" value="1"/>
</dbReference>
<evidence type="ECO:0000256" key="3">
    <source>
        <dbReference type="ARBA" id="ARBA00022475"/>
    </source>
</evidence>
<feature type="domain" description="ABC transmembrane type-1" evidence="13">
    <location>
        <begin position="175"/>
        <end position="364"/>
    </location>
</feature>
<evidence type="ECO:0000256" key="5">
    <source>
        <dbReference type="ARBA" id="ARBA00022692"/>
    </source>
</evidence>
<name>A0A4R6RLR9_9HYPH</name>
<keyword evidence="6" id="KW-0571">Peptide transport</keyword>
<keyword evidence="5 12" id="KW-0812">Transmembrane</keyword>
<comment type="caution">
    <text evidence="14">The sequence shown here is derived from an EMBL/GenBank/DDBJ whole genome shotgun (WGS) entry which is preliminary data.</text>
</comment>
<evidence type="ECO:0000256" key="4">
    <source>
        <dbReference type="ARBA" id="ARBA00022519"/>
    </source>
</evidence>
<keyword evidence="7" id="KW-0653">Protein transport</keyword>
<comment type="subcellular location">
    <subcellularLocation>
        <location evidence="1">Cell inner membrane</location>
        <topology evidence="1">Multi-pass membrane protein</topology>
    </subcellularLocation>
    <subcellularLocation>
        <location evidence="12">Cell membrane</location>
        <topology evidence="12">Multi-pass membrane protein</topology>
    </subcellularLocation>
</comment>
<dbReference type="CDD" id="cd06261">
    <property type="entry name" value="TM_PBP2"/>
    <property type="match status" value="1"/>
</dbReference>
<dbReference type="EMBL" id="SNXY01000006">
    <property type="protein sequence ID" value="TDP87452.1"/>
    <property type="molecule type" value="Genomic_DNA"/>
</dbReference>
<proteinExistence type="inferred from homology"/>
<organism evidence="14 15">
    <name type="scientific">Oharaeibacter diazotrophicus</name>
    <dbReference type="NCBI Taxonomy" id="1920512"/>
    <lineage>
        <taxon>Bacteria</taxon>
        <taxon>Pseudomonadati</taxon>
        <taxon>Pseudomonadota</taxon>
        <taxon>Alphaproteobacteria</taxon>
        <taxon>Hyphomicrobiales</taxon>
        <taxon>Pleomorphomonadaceae</taxon>
        <taxon>Oharaeibacter</taxon>
    </lineage>
</organism>
<keyword evidence="3" id="KW-1003">Cell membrane</keyword>
<sequence length="376" mass="40825">MSDAAAAMPPASAGKGQSLGSIALARLRRNAAAMTSLVVLALVSLVCVFGPLVYPHRYDEIFPSYVGVPPSLEPYPLEDTLTKVMTTAADRGRVKLEAFDVEGSTYTARLVKDAPIDPRVTRYLDRPDEFDGATVAETLDDGRTLVVTGTVNRQYFPMGTDRNGRDLFVRVMIGGQISLTVGILATLVSLVIGVAYGAISGYVGGRVDNVMMRLVEILYSLPFMFFVIMLVVFFGRHFVLIFVAIGAIEWLDMARIVRGQTLSIKRREYVEAANAMGLSTAAIIRRHVVPNTIGPVVVFVTVLVPQVILLESFLSFLGLGVQEPLTSWGTLIAEGSAAMQASPWLLIFPSAFFVVTLFALNFLGDGLRDALDPKDR</sequence>
<dbReference type="RefSeq" id="WP_126535425.1">
    <property type="nucleotide sequence ID" value="NZ_BSPM01000008.1"/>
</dbReference>
<comment type="similarity">
    <text evidence="10">Belongs to the binding-protein-dependent transport system permease family. OppBC subfamily.</text>
</comment>